<feature type="region of interest" description="Disordered" evidence="4">
    <location>
        <begin position="1"/>
        <end position="24"/>
    </location>
</feature>
<feature type="compositionally biased region" description="Polar residues" evidence="4">
    <location>
        <begin position="166"/>
        <end position="175"/>
    </location>
</feature>
<organism evidence="7 8">
    <name type="scientific">Zymoseptoria brevis</name>
    <dbReference type="NCBI Taxonomy" id="1047168"/>
    <lineage>
        <taxon>Eukaryota</taxon>
        <taxon>Fungi</taxon>
        <taxon>Dikarya</taxon>
        <taxon>Ascomycota</taxon>
        <taxon>Pezizomycotina</taxon>
        <taxon>Dothideomycetes</taxon>
        <taxon>Dothideomycetidae</taxon>
        <taxon>Mycosphaerellales</taxon>
        <taxon>Mycosphaerellaceae</taxon>
        <taxon>Zymoseptoria</taxon>
    </lineage>
</organism>
<comment type="caution">
    <text evidence="7">The sequence shown here is derived from an EMBL/GenBank/DDBJ whole genome shotgun (WGS) entry which is preliminary data.</text>
</comment>
<dbReference type="Pfam" id="PF00176">
    <property type="entry name" value="SNF2-rel_dom"/>
    <property type="match status" value="1"/>
</dbReference>
<evidence type="ECO:0000256" key="4">
    <source>
        <dbReference type="SAM" id="MobiDB-lite"/>
    </source>
</evidence>
<keyword evidence="2" id="KW-0378">Hydrolase</keyword>
<dbReference type="CDD" id="cd18793">
    <property type="entry name" value="SF2_C_SNF"/>
    <property type="match status" value="1"/>
</dbReference>
<dbReference type="InterPro" id="IPR049730">
    <property type="entry name" value="SNF2/RAD54-like_C"/>
</dbReference>
<dbReference type="InterPro" id="IPR014001">
    <property type="entry name" value="Helicase_ATP-bd"/>
</dbReference>
<sequence length="1211" mass="135970">MDPIDLTSLPETPPHKKRKVAPLVPVLPRMSSSDLLAQFGAHQSPVSIRRTDRETAGHRLRGTAAAVSYAESPTSTAENSPSKASDFDDTPQPYNNGYNDVRSDSDDSEDELAEDTIHAVPRGTAALPRELPPRSRRANVSYETVDHTTTKKKSYRKSKNNQRSKTLLTSDTAQPKQVKAETARGKVRADIAAYTKPKRDAFLLANKSYFQPLLPENSFIDKLERITAMAGNDEPEEHPYVNLTEQPKEVTAVMKPYQLEGLSFLVHMYENGVSSILGDEMGLGKTLQTLSLFQYLVENKPTTGEHRPNLVVCPLSVLSSWIAESRKWVPGLNVVRFHGPVNERLRLKQEMLEKKTRFDKTHDPEDRVDLVVTTYETFTAEQMWFKRVFVWRYCVLDEGHKIKNEKSDISSALHGLSAEYRLLLTGTPLQNNLKEMWALLHWLFPEVFTIDTADEFRKAFDLTKGTVSTTFMDDARRLLELIMIRRMKNTPGVNLDLPEKEEVVLFVPLTPMQRFWYTRLLTKDNGTLDDVFTDAKAKEEQALKQEQNDEQTLLLEKANAALGRAEDMDTSDIWAESKAIMEEALQVEEEPDTQKKNAWQKLMNLLMQLRKVCIHPYMVPHAAPPMYDIGNHIMNASAKFIVLDKMLEELVVKQKKKVLIFSGFTRALDLVEELLHLKGANSHDAPFRHARLDGSTARAQRNLSIRMFNDMRSDCNVMLLSTRAGGLGINLTSANDVIFIDDDWNPQVTLQAEARAHRIGQKNKVTVYKLCTQGTVEEQMQGRIRKKLYLSAKITESMRNLHSENNADKKRKRRSPNNAVANDDDAPHLDTASLQSLIRRGAQTLARPQIEVSELLNWDWATTLQKCKDQPFDTTAAPTSTTDIETPAVDEQTWLSSMEKVQTAIFDGKKHQKALQAAAALPTDLSRADRRVGKNTTVEIDGFMIDKNSLLCADWEAVPTLAGKDPRLASPKREKREPIIHQEICQACWVGPDSKRGELLDCTRCPRVIHQHCIPEGSLTGGISKNWTFTCTQHACRDCGAKTSDAGGVIFRCRWCEAGYCEDCLDWDKASLVGHELPEFGLLNFGRVTQAFYIECHGCVGRWEEDPADKREVEMQKERIEEQWDEAVAEREREAAMDGVQMLGGAGAELATPGTVSEAVTPIGGGSVIDLTGEEVMKASVKKKMTPKSGGKATPKGSAKATPRGGKKMKF</sequence>
<dbReference type="SMART" id="SM00490">
    <property type="entry name" value="HELICc"/>
    <property type="match status" value="1"/>
</dbReference>
<proteinExistence type="predicted"/>
<feature type="region of interest" description="Disordered" evidence="4">
    <location>
        <begin position="64"/>
        <end position="180"/>
    </location>
</feature>
<feature type="domain" description="Helicase C-terminal" evidence="6">
    <location>
        <begin position="646"/>
        <end position="802"/>
    </location>
</feature>
<dbReference type="Proteomes" id="UP000033647">
    <property type="component" value="Unassembled WGS sequence"/>
</dbReference>
<accession>A0A0F4GPA6</accession>
<dbReference type="CDD" id="cd15566">
    <property type="entry name" value="PHD3_NSD"/>
    <property type="match status" value="1"/>
</dbReference>
<protein>
    <submittedName>
        <fullName evidence="7">ISWI chromatin-remodeling complex ATPase ISW2 like protein</fullName>
    </submittedName>
</protein>
<gene>
    <name evidence="7" type="ORF">TI39_contig367g00010</name>
</gene>
<evidence type="ECO:0000259" key="5">
    <source>
        <dbReference type="PROSITE" id="PS51192"/>
    </source>
</evidence>
<reference evidence="7 8" key="1">
    <citation type="submission" date="2015-03" db="EMBL/GenBank/DDBJ databases">
        <title>RNA-seq based gene annotation and comparative genomics of four Zymoseptoria species reveal species-specific pathogenicity related genes and transposable element activity.</title>
        <authorList>
            <person name="Grandaubert J."/>
            <person name="Bhattacharyya A."/>
            <person name="Stukenbrock E.H."/>
        </authorList>
    </citation>
    <scope>NUCLEOTIDE SEQUENCE [LARGE SCALE GENOMIC DNA]</scope>
    <source>
        <strain evidence="7 8">Zb18110</strain>
    </source>
</reference>
<evidence type="ECO:0000259" key="6">
    <source>
        <dbReference type="PROSITE" id="PS51194"/>
    </source>
</evidence>
<feature type="region of interest" description="Disordered" evidence="4">
    <location>
        <begin position="1181"/>
        <end position="1211"/>
    </location>
</feature>
<dbReference type="AlphaFoldDB" id="A0A0F4GPA6"/>
<dbReference type="InterPro" id="IPR013083">
    <property type="entry name" value="Znf_RING/FYVE/PHD"/>
</dbReference>
<dbReference type="GO" id="GO:0016787">
    <property type="term" value="F:hydrolase activity"/>
    <property type="evidence" value="ECO:0007669"/>
    <property type="project" value="UniProtKB-KW"/>
</dbReference>
<dbReference type="Gene3D" id="3.30.40.10">
    <property type="entry name" value="Zinc/RING finger domain, C3HC4 (zinc finger)"/>
    <property type="match status" value="1"/>
</dbReference>
<dbReference type="STRING" id="1047168.A0A0F4GPA6"/>
<dbReference type="Gene3D" id="3.40.50.10810">
    <property type="entry name" value="Tandem AAA-ATPase domain"/>
    <property type="match status" value="1"/>
</dbReference>
<dbReference type="InterPro" id="IPR038718">
    <property type="entry name" value="SNF2-like_sf"/>
</dbReference>
<evidence type="ECO:0000256" key="2">
    <source>
        <dbReference type="ARBA" id="ARBA00022801"/>
    </source>
</evidence>
<evidence type="ECO:0000313" key="7">
    <source>
        <dbReference type="EMBL" id="KJX99259.1"/>
    </source>
</evidence>
<feature type="compositionally biased region" description="Polar residues" evidence="4">
    <location>
        <begin position="71"/>
        <end position="83"/>
    </location>
</feature>
<feature type="domain" description="Helicase ATP-binding" evidence="5">
    <location>
        <begin position="266"/>
        <end position="446"/>
    </location>
</feature>
<evidence type="ECO:0000256" key="3">
    <source>
        <dbReference type="ARBA" id="ARBA00022840"/>
    </source>
</evidence>
<dbReference type="SUPFAM" id="SSF52540">
    <property type="entry name" value="P-loop containing nucleoside triphosphate hydrolases"/>
    <property type="match status" value="2"/>
</dbReference>
<dbReference type="Gene3D" id="3.40.50.300">
    <property type="entry name" value="P-loop containing nucleotide triphosphate hydrolases"/>
    <property type="match status" value="1"/>
</dbReference>
<dbReference type="Pfam" id="PF00271">
    <property type="entry name" value="Helicase_C"/>
    <property type="match status" value="1"/>
</dbReference>
<name>A0A0F4GPA6_9PEZI</name>
<keyword evidence="8" id="KW-1185">Reference proteome</keyword>
<dbReference type="GO" id="GO:0005524">
    <property type="term" value="F:ATP binding"/>
    <property type="evidence" value="ECO:0007669"/>
    <property type="project" value="InterPro"/>
</dbReference>
<feature type="compositionally biased region" description="Basic residues" evidence="4">
    <location>
        <begin position="150"/>
        <end position="162"/>
    </location>
</feature>
<feature type="region of interest" description="Disordered" evidence="4">
    <location>
        <begin position="800"/>
        <end position="828"/>
    </location>
</feature>
<evidence type="ECO:0000313" key="8">
    <source>
        <dbReference type="Proteomes" id="UP000033647"/>
    </source>
</evidence>
<dbReference type="InterPro" id="IPR027417">
    <property type="entry name" value="P-loop_NTPase"/>
</dbReference>
<dbReference type="EMBL" id="LAFY01000359">
    <property type="protein sequence ID" value="KJX99259.1"/>
    <property type="molecule type" value="Genomic_DNA"/>
</dbReference>
<dbReference type="PROSITE" id="PS51194">
    <property type="entry name" value="HELICASE_CTER"/>
    <property type="match status" value="1"/>
</dbReference>
<dbReference type="PROSITE" id="PS51192">
    <property type="entry name" value="HELICASE_ATP_BIND_1"/>
    <property type="match status" value="1"/>
</dbReference>
<keyword evidence="1" id="KW-0547">Nucleotide-binding</keyword>
<dbReference type="InterPro" id="IPR001650">
    <property type="entry name" value="Helicase_C-like"/>
</dbReference>
<dbReference type="SMART" id="SM00487">
    <property type="entry name" value="DEXDc"/>
    <property type="match status" value="1"/>
</dbReference>
<dbReference type="OrthoDB" id="448448at2759"/>
<dbReference type="PANTHER" id="PTHR10799">
    <property type="entry name" value="SNF2/RAD54 HELICASE FAMILY"/>
    <property type="match status" value="1"/>
</dbReference>
<keyword evidence="3" id="KW-0067">ATP-binding</keyword>
<feature type="region of interest" description="Disordered" evidence="4">
    <location>
        <begin position="39"/>
        <end position="58"/>
    </location>
</feature>
<evidence type="ECO:0000256" key="1">
    <source>
        <dbReference type="ARBA" id="ARBA00022741"/>
    </source>
</evidence>
<dbReference type="InterPro" id="IPR000330">
    <property type="entry name" value="SNF2_N"/>
</dbReference>
<dbReference type="CDD" id="cd17919">
    <property type="entry name" value="DEXHc_Snf"/>
    <property type="match status" value="1"/>
</dbReference>